<dbReference type="NCBIfam" id="TIGR00731">
    <property type="entry name" value="bL25_bact_ctc"/>
    <property type="match status" value="1"/>
</dbReference>
<sequence>MTEEILLQAVTRTETGTRPCRRMRRSGQLPAVCYRESGESQSLALQERAVQRMLRSHASENMVLQLSIDESGPIQAFLKDVQHEPLGEGLVHVDLQEISANQKLRVAIPVHLTGEPAGAVEGGVLEHLHGQIEVECLPADIVDMFEVDVSALNIGDSLSIADVPMDKSKYDLLDDPEIAIAHVSAPRTEEEEMAEEEEALEGEEGEAGEEGAEGEAGEGEEPSEG</sequence>
<keyword evidence="1 5" id="KW-0699">rRNA-binding</keyword>
<reference evidence="9 10" key="2">
    <citation type="journal article" date="2016" name="ISME J.">
        <title>Characterization of the first cultured representative of Verrucomicrobia subdivision 5 indicates the proposal of a novel phylum.</title>
        <authorList>
            <person name="Spring S."/>
            <person name="Bunk B."/>
            <person name="Sproer C."/>
            <person name="Schumann P."/>
            <person name="Rohde M."/>
            <person name="Tindall B.J."/>
            <person name="Klenk H.P."/>
        </authorList>
    </citation>
    <scope>NUCLEOTIDE SEQUENCE [LARGE SCALE GENOMIC DNA]</scope>
    <source>
        <strain evidence="9 10">L21-Fru-AB</strain>
    </source>
</reference>
<keyword evidence="2 5" id="KW-0694">RNA-binding</keyword>
<comment type="subunit">
    <text evidence="5">Part of the 50S ribosomal subunit; part of the 5S rRNA/L5/L18/L25 subcomplex. Contacts the 5S rRNA. Binds to the 5S rRNA independently of L5 and L18.</text>
</comment>
<feature type="domain" description="Large ribosomal subunit protein bL25 beta" evidence="8">
    <location>
        <begin position="103"/>
        <end position="187"/>
    </location>
</feature>
<evidence type="ECO:0000256" key="2">
    <source>
        <dbReference type="ARBA" id="ARBA00022884"/>
    </source>
</evidence>
<dbReference type="Gene3D" id="2.170.120.20">
    <property type="entry name" value="Ribosomal protein L25, beta domain"/>
    <property type="match status" value="1"/>
</dbReference>
<dbReference type="EMBL" id="CP010904">
    <property type="protein sequence ID" value="AKJ64436.1"/>
    <property type="molecule type" value="Genomic_DNA"/>
</dbReference>
<evidence type="ECO:0000313" key="9">
    <source>
        <dbReference type="EMBL" id="AKJ64436.1"/>
    </source>
</evidence>
<comment type="function">
    <text evidence="5">This is one of the proteins that binds to the 5S RNA in the ribosome where it forms part of the central protuberance.</text>
</comment>
<dbReference type="KEGG" id="vbl:L21SP4_01187"/>
<feature type="domain" description="Large ribosomal subunit protein bL25 L25" evidence="7">
    <location>
        <begin position="7"/>
        <end position="95"/>
    </location>
</feature>
<evidence type="ECO:0000259" key="8">
    <source>
        <dbReference type="Pfam" id="PF14693"/>
    </source>
</evidence>
<reference evidence="10" key="1">
    <citation type="submission" date="2015-02" db="EMBL/GenBank/DDBJ databases">
        <title>Description and complete genome sequence of the first cultured representative of the subdivision 5 of the Verrucomicrobia phylum.</title>
        <authorList>
            <person name="Spring S."/>
            <person name="Bunk B."/>
            <person name="Sproer C."/>
            <person name="Klenk H.-P."/>
        </authorList>
    </citation>
    <scope>NUCLEOTIDE SEQUENCE [LARGE SCALE GENOMIC DNA]</scope>
    <source>
        <strain evidence="10">L21-Fru-AB</strain>
    </source>
</reference>
<dbReference type="Pfam" id="PF14693">
    <property type="entry name" value="Ribosomal_TL5_C"/>
    <property type="match status" value="1"/>
</dbReference>
<dbReference type="InterPro" id="IPR037121">
    <property type="entry name" value="Ribosomal_bL25_C"/>
</dbReference>
<feature type="compositionally biased region" description="Acidic residues" evidence="6">
    <location>
        <begin position="189"/>
        <end position="225"/>
    </location>
</feature>
<comment type="similarity">
    <text evidence="5">Belongs to the bacterial ribosomal protein bL25 family. CTC subfamily.</text>
</comment>
<dbReference type="InterPro" id="IPR020930">
    <property type="entry name" value="Ribosomal_uL5_bac-type"/>
</dbReference>
<keyword evidence="10" id="KW-1185">Reference proteome</keyword>
<dbReference type="Gene3D" id="2.40.240.10">
    <property type="entry name" value="Ribosomal Protein L25, Chain P"/>
    <property type="match status" value="1"/>
</dbReference>
<dbReference type="InterPro" id="IPR020056">
    <property type="entry name" value="Rbsml_bL25/Gln-tRNA_synth_N"/>
</dbReference>
<keyword evidence="3 5" id="KW-0689">Ribosomal protein</keyword>
<accession>A0A0G3EDA5</accession>
<evidence type="ECO:0000256" key="4">
    <source>
        <dbReference type="ARBA" id="ARBA00023274"/>
    </source>
</evidence>
<dbReference type="OrthoDB" id="9790002at2"/>
<dbReference type="InterPro" id="IPR020057">
    <property type="entry name" value="Ribosomal_bL25_b-dom"/>
</dbReference>
<evidence type="ECO:0000313" key="10">
    <source>
        <dbReference type="Proteomes" id="UP000035268"/>
    </source>
</evidence>
<evidence type="ECO:0000256" key="3">
    <source>
        <dbReference type="ARBA" id="ARBA00022980"/>
    </source>
</evidence>
<dbReference type="Proteomes" id="UP000035268">
    <property type="component" value="Chromosome"/>
</dbReference>
<organism evidence="9 10">
    <name type="scientific">Kiritimatiella glycovorans</name>
    <dbReference type="NCBI Taxonomy" id="1307763"/>
    <lineage>
        <taxon>Bacteria</taxon>
        <taxon>Pseudomonadati</taxon>
        <taxon>Kiritimatiellota</taxon>
        <taxon>Kiritimatiellia</taxon>
        <taxon>Kiritimatiellales</taxon>
        <taxon>Kiritimatiellaceae</taxon>
        <taxon>Kiritimatiella</taxon>
    </lineage>
</organism>
<dbReference type="AlphaFoldDB" id="A0A0G3EDA5"/>
<dbReference type="SUPFAM" id="SSF50715">
    <property type="entry name" value="Ribosomal protein L25-like"/>
    <property type="match status" value="1"/>
</dbReference>
<keyword evidence="4 5" id="KW-0687">Ribonucleoprotein</keyword>
<evidence type="ECO:0000256" key="1">
    <source>
        <dbReference type="ARBA" id="ARBA00022730"/>
    </source>
</evidence>
<gene>
    <name evidence="5" type="primary">rplY</name>
    <name evidence="5" type="synonym">ctc</name>
    <name evidence="9" type="ORF">L21SP4_01187</name>
</gene>
<dbReference type="InterPro" id="IPR001021">
    <property type="entry name" value="Ribosomal_bL25_long"/>
</dbReference>
<feature type="region of interest" description="Disordered" evidence="6">
    <location>
        <begin position="183"/>
        <end position="225"/>
    </location>
</feature>
<name>A0A0G3EDA5_9BACT</name>
<dbReference type="GO" id="GO:0006412">
    <property type="term" value="P:translation"/>
    <property type="evidence" value="ECO:0007669"/>
    <property type="project" value="UniProtKB-UniRule"/>
</dbReference>
<dbReference type="HAMAP" id="MF_01334">
    <property type="entry name" value="Ribosomal_bL25_CTC"/>
    <property type="match status" value="1"/>
</dbReference>
<protein>
    <recommendedName>
        <fullName evidence="5">Large ribosomal subunit protein bL25</fullName>
    </recommendedName>
    <alternativeName>
        <fullName evidence="5">General stress protein CTC</fullName>
    </alternativeName>
</protein>
<dbReference type="InterPro" id="IPR029751">
    <property type="entry name" value="Ribosomal_L25_dom"/>
</dbReference>
<dbReference type="InterPro" id="IPR011035">
    <property type="entry name" value="Ribosomal_bL25/Gln-tRNA_synth"/>
</dbReference>
<evidence type="ECO:0000256" key="6">
    <source>
        <dbReference type="SAM" id="MobiDB-lite"/>
    </source>
</evidence>
<dbReference type="STRING" id="1307763.L21SP4_01187"/>
<evidence type="ECO:0000259" key="7">
    <source>
        <dbReference type="Pfam" id="PF01386"/>
    </source>
</evidence>
<dbReference type="PANTHER" id="PTHR33284:SF1">
    <property type="entry name" value="RIBOSOMAL PROTEIN L25_GLN-TRNA SYNTHETASE, ANTI-CODON-BINDING DOMAIN-CONTAINING PROTEIN"/>
    <property type="match status" value="1"/>
</dbReference>
<evidence type="ECO:0000256" key="5">
    <source>
        <dbReference type="HAMAP-Rule" id="MF_01334"/>
    </source>
</evidence>
<dbReference type="PANTHER" id="PTHR33284">
    <property type="entry name" value="RIBOSOMAL PROTEIN L25/GLN-TRNA SYNTHETASE, ANTI-CODON-BINDING DOMAIN-CONTAINING PROTEIN"/>
    <property type="match status" value="1"/>
</dbReference>
<dbReference type="Pfam" id="PF01386">
    <property type="entry name" value="Ribosomal_L25p"/>
    <property type="match status" value="1"/>
</dbReference>
<dbReference type="GO" id="GO:0008097">
    <property type="term" value="F:5S rRNA binding"/>
    <property type="evidence" value="ECO:0007669"/>
    <property type="project" value="InterPro"/>
</dbReference>
<proteinExistence type="inferred from homology"/>
<dbReference type="CDD" id="cd00495">
    <property type="entry name" value="Ribosomal_L25_TL5_CTC"/>
    <property type="match status" value="1"/>
</dbReference>
<dbReference type="RefSeq" id="WP_052881768.1">
    <property type="nucleotide sequence ID" value="NZ_CP010904.1"/>
</dbReference>
<dbReference type="GO" id="GO:0022625">
    <property type="term" value="C:cytosolic large ribosomal subunit"/>
    <property type="evidence" value="ECO:0007669"/>
    <property type="project" value="TreeGrafter"/>
</dbReference>
<dbReference type="GO" id="GO:0003735">
    <property type="term" value="F:structural constituent of ribosome"/>
    <property type="evidence" value="ECO:0007669"/>
    <property type="project" value="InterPro"/>
</dbReference>